<keyword evidence="2" id="KW-1185">Reference proteome</keyword>
<dbReference type="AlphaFoldDB" id="A0A8X6SBY2"/>
<dbReference type="EMBL" id="BMAU01021260">
    <property type="protein sequence ID" value="GFY06477.1"/>
    <property type="molecule type" value="Genomic_DNA"/>
</dbReference>
<evidence type="ECO:0000313" key="1">
    <source>
        <dbReference type="EMBL" id="GFY06477.1"/>
    </source>
</evidence>
<organism evidence="1 2">
    <name type="scientific">Trichonephila clavipes</name>
    <name type="common">Golden silk orbweaver</name>
    <name type="synonym">Nephila clavipes</name>
    <dbReference type="NCBI Taxonomy" id="2585209"/>
    <lineage>
        <taxon>Eukaryota</taxon>
        <taxon>Metazoa</taxon>
        <taxon>Ecdysozoa</taxon>
        <taxon>Arthropoda</taxon>
        <taxon>Chelicerata</taxon>
        <taxon>Arachnida</taxon>
        <taxon>Araneae</taxon>
        <taxon>Araneomorphae</taxon>
        <taxon>Entelegynae</taxon>
        <taxon>Araneoidea</taxon>
        <taxon>Nephilidae</taxon>
        <taxon>Trichonephila</taxon>
    </lineage>
</organism>
<reference evidence="1" key="1">
    <citation type="submission" date="2020-08" db="EMBL/GenBank/DDBJ databases">
        <title>Multicomponent nature underlies the extraordinary mechanical properties of spider dragline silk.</title>
        <authorList>
            <person name="Kono N."/>
            <person name="Nakamura H."/>
            <person name="Mori M."/>
            <person name="Yoshida Y."/>
            <person name="Ohtoshi R."/>
            <person name="Malay A.D."/>
            <person name="Moran D.A.P."/>
            <person name="Tomita M."/>
            <person name="Numata K."/>
            <person name="Arakawa K."/>
        </authorList>
    </citation>
    <scope>NUCLEOTIDE SEQUENCE</scope>
</reference>
<proteinExistence type="predicted"/>
<sequence length="136" mass="15218">MSARRPLLDLHLTGNYRNFFGTNVTMNGGHGQRNGMTLCLLTNPTAVCKITMVRFEFGDTVVLHQSIVLLNLIHRYCVVGDTMQTMFQCWVASIESLRSTVLCRGLWQRLQPTMAATLTADFVIVHMSQTAVISIV</sequence>
<name>A0A8X6SBY2_TRICX</name>
<dbReference type="Proteomes" id="UP000887159">
    <property type="component" value="Unassembled WGS sequence"/>
</dbReference>
<accession>A0A8X6SBY2</accession>
<comment type="caution">
    <text evidence="1">The sequence shown here is derived from an EMBL/GenBank/DDBJ whole genome shotgun (WGS) entry which is preliminary data.</text>
</comment>
<gene>
    <name evidence="1" type="ORF">TNCV_412271</name>
</gene>
<evidence type="ECO:0000313" key="2">
    <source>
        <dbReference type="Proteomes" id="UP000887159"/>
    </source>
</evidence>
<protein>
    <submittedName>
        <fullName evidence="1">Uncharacterized protein</fullName>
    </submittedName>
</protein>